<dbReference type="PROSITE" id="PS51197">
    <property type="entry name" value="HTH_RRF2_2"/>
    <property type="match status" value="1"/>
</dbReference>
<evidence type="ECO:0000313" key="3">
    <source>
        <dbReference type="Proteomes" id="UP000008461"/>
    </source>
</evidence>
<dbReference type="PANTHER" id="PTHR33221:SF5">
    <property type="entry name" value="HTH-TYPE TRANSCRIPTIONAL REGULATOR ISCR"/>
    <property type="match status" value="1"/>
</dbReference>
<dbReference type="Proteomes" id="UP000008461">
    <property type="component" value="Chromosome"/>
</dbReference>
<dbReference type="NCBIfam" id="TIGR00738">
    <property type="entry name" value="rrf2_super"/>
    <property type="match status" value="1"/>
</dbReference>
<accession>F4KVJ2</accession>
<dbReference type="GO" id="GO:0003700">
    <property type="term" value="F:DNA-binding transcription factor activity"/>
    <property type="evidence" value="ECO:0007669"/>
    <property type="project" value="TreeGrafter"/>
</dbReference>
<dbReference type="GO" id="GO:0003677">
    <property type="term" value="F:DNA binding"/>
    <property type="evidence" value="ECO:0007669"/>
    <property type="project" value="UniProtKB-KW"/>
</dbReference>
<dbReference type="eggNOG" id="COG1959">
    <property type="taxonomic scope" value="Bacteria"/>
</dbReference>
<dbReference type="SUPFAM" id="SSF46785">
    <property type="entry name" value="Winged helix' DNA-binding domain"/>
    <property type="match status" value="1"/>
</dbReference>
<dbReference type="AlphaFoldDB" id="F4KVJ2"/>
<name>F4KVJ2_HALH1</name>
<dbReference type="OrthoDB" id="9802344at2"/>
<dbReference type="Gene3D" id="1.10.10.10">
    <property type="entry name" value="Winged helix-like DNA-binding domain superfamily/Winged helix DNA-binding domain"/>
    <property type="match status" value="1"/>
</dbReference>
<reference evidence="2 3" key="1">
    <citation type="journal article" date="2011" name="Stand. Genomic Sci.">
        <title>Complete genome sequence of Haliscomenobacter hydrossis type strain (O).</title>
        <authorList>
            <consortium name="US DOE Joint Genome Institute (JGI-PGF)"/>
            <person name="Daligault H."/>
            <person name="Lapidus A."/>
            <person name="Zeytun A."/>
            <person name="Nolan M."/>
            <person name="Lucas S."/>
            <person name="Del Rio T.G."/>
            <person name="Tice H."/>
            <person name="Cheng J.F."/>
            <person name="Tapia R."/>
            <person name="Han C."/>
            <person name="Goodwin L."/>
            <person name="Pitluck S."/>
            <person name="Liolios K."/>
            <person name="Pagani I."/>
            <person name="Ivanova N."/>
            <person name="Huntemann M."/>
            <person name="Mavromatis K."/>
            <person name="Mikhailova N."/>
            <person name="Pati A."/>
            <person name="Chen A."/>
            <person name="Palaniappan K."/>
            <person name="Land M."/>
            <person name="Hauser L."/>
            <person name="Brambilla E.M."/>
            <person name="Rohde M."/>
            <person name="Verbarg S."/>
            <person name="Goker M."/>
            <person name="Bristow J."/>
            <person name="Eisen J.A."/>
            <person name="Markowitz V."/>
            <person name="Hugenholtz P."/>
            <person name="Kyrpides N.C."/>
            <person name="Klenk H.P."/>
            <person name="Woyke T."/>
        </authorList>
    </citation>
    <scope>NUCLEOTIDE SEQUENCE [LARGE SCALE GENOMIC DNA]</scope>
    <source>
        <strain evidence="3">ATCC 27775 / DSM 1100 / LMG 10767 / O</strain>
    </source>
</reference>
<dbReference type="GO" id="GO:0005829">
    <property type="term" value="C:cytosol"/>
    <property type="evidence" value="ECO:0007669"/>
    <property type="project" value="TreeGrafter"/>
</dbReference>
<keyword evidence="3" id="KW-1185">Reference proteome</keyword>
<dbReference type="EMBL" id="CP002691">
    <property type="protein sequence ID" value="AEE51305.1"/>
    <property type="molecule type" value="Genomic_DNA"/>
</dbReference>
<dbReference type="Pfam" id="PF02082">
    <property type="entry name" value="Rrf2"/>
    <property type="match status" value="1"/>
</dbReference>
<dbReference type="PANTHER" id="PTHR33221">
    <property type="entry name" value="WINGED HELIX-TURN-HELIX TRANSCRIPTIONAL REGULATOR, RRF2 FAMILY"/>
    <property type="match status" value="1"/>
</dbReference>
<dbReference type="InterPro" id="IPR000944">
    <property type="entry name" value="Tscrpt_reg_Rrf2"/>
</dbReference>
<sequence>MLSQKAKYAIKALIYLAKQEKGSLTKTADIASKSSIPKKFLELILIDMKRASLVSSKQGIGGGYYLLKDADEINLADIYRLFDGAIAMLPCASLRFYEPCHDCPDEATCLIRKSLIQVRDQTLHALEKTTIKMLTKE</sequence>
<dbReference type="HOGENOM" id="CLU_107144_1_1_10"/>
<gene>
    <name evidence="2" type="ordered locus">Halhy_3449</name>
</gene>
<proteinExistence type="predicted"/>
<dbReference type="InterPro" id="IPR036388">
    <property type="entry name" value="WH-like_DNA-bd_sf"/>
</dbReference>
<evidence type="ECO:0000313" key="2">
    <source>
        <dbReference type="EMBL" id="AEE51305.1"/>
    </source>
</evidence>
<protein>
    <submittedName>
        <fullName evidence="2">Transcriptional regulator, BadM/Rrf2 family</fullName>
    </submittedName>
</protein>
<dbReference type="InterPro" id="IPR036390">
    <property type="entry name" value="WH_DNA-bd_sf"/>
</dbReference>
<keyword evidence="1" id="KW-0238">DNA-binding</keyword>
<organism evidence="2 3">
    <name type="scientific">Haliscomenobacter hydrossis (strain ATCC 27775 / DSM 1100 / LMG 10767 / O)</name>
    <dbReference type="NCBI Taxonomy" id="760192"/>
    <lineage>
        <taxon>Bacteria</taxon>
        <taxon>Pseudomonadati</taxon>
        <taxon>Bacteroidota</taxon>
        <taxon>Saprospiria</taxon>
        <taxon>Saprospirales</taxon>
        <taxon>Haliscomenobacteraceae</taxon>
        <taxon>Haliscomenobacter</taxon>
    </lineage>
</organism>
<dbReference type="KEGG" id="hhy:Halhy_3449"/>
<dbReference type="RefSeq" id="WP_013765845.1">
    <property type="nucleotide sequence ID" value="NC_015510.1"/>
</dbReference>
<reference key="2">
    <citation type="submission" date="2011-04" db="EMBL/GenBank/DDBJ databases">
        <title>Complete sequence of chromosome of Haliscomenobacter hydrossis DSM 1100.</title>
        <authorList>
            <consortium name="US DOE Joint Genome Institute (JGI-PGF)"/>
            <person name="Lucas S."/>
            <person name="Han J."/>
            <person name="Lapidus A."/>
            <person name="Bruce D."/>
            <person name="Goodwin L."/>
            <person name="Pitluck S."/>
            <person name="Peters L."/>
            <person name="Kyrpides N."/>
            <person name="Mavromatis K."/>
            <person name="Ivanova N."/>
            <person name="Ovchinnikova G."/>
            <person name="Pagani I."/>
            <person name="Daligault H."/>
            <person name="Detter J.C."/>
            <person name="Han C."/>
            <person name="Land M."/>
            <person name="Hauser L."/>
            <person name="Markowitz V."/>
            <person name="Cheng J.-F."/>
            <person name="Hugenholtz P."/>
            <person name="Woyke T."/>
            <person name="Wu D."/>
            <person name="Verbarg S."/>
            <person name="Frueling A."/>
            <person name="Brambilla E."/>
            <person name="Klenk H.-P."/>
            <person name="Eisen J.A."/>
        </authorList>
    </citation>
    <scope>NUCLEOTIDE SEQUENCE</scope>
    <source>
        <strain>DSM 1100</strain>
    </source>
</reference>
<dbReference type="STRING" id="760192.Halhy_3449"/>
<evidence type="ECO:0000256" key="1">
    <source>
        <dbReference type="ARBA" id="ARBA00023125"/>
    </source>
</evidence>